<keyword evidence="2" id="KW-0238">DNA-binding</keyword>
<evidence type="ECO:0000313" key="10">
    <source>
        <dbReference type="Proteomes" id="UP001172457"/>
    </source>
</evidence>
<dbReference type="Pfam" id="PF00564">
    <property type="entry name" value="PB1"/>
    <property type="match status" value="1"/>
</dbReference>
<evidence type="ECO:0000256" key="2">
    <source>
        <dbReference type="ARBA" id="ARBA00023125"/>
    </source>
</evidence>
<dbReference type="GO" id="GO:0003677">
    <property type="term" value="F:DNA binding"/>
    <property type="evidence" value="ECO:0007669"/>
    <property type="project" value="UniProtKB-KW"/>
</dbReference>
<dbReference type="Proteomes" id="UP001172457">
    <property type="component" value="Chromosome 3"/>
</dbReference>
<reference evidence="9" key="1">
    <citation type="submission" date="2023-03" db="EMBL/GenBank/DDBJ databases">
        <title>Chromosome-scale reference genome and RAD-based genetic map of yellow starthistle (Centaurea solstitialis) reveal putative structural variation and QTLs associated with invader traits.</title>
        <authorList>
            <person name="Reatini B."/>
            <person name="Cang F.A."/>
            <person name="Jiang Q."/>
            <person name="Mckibben M.T.W."/>
            <person name="Barker M.S."/>
            <person name="Rieseberg L.H."/>
            <person name="Dlugosch K.M."/>
        </authorList>
    </citation>
    <scope>NUCLEOTIDE SEQUENCE</scope>
    <source>
        <strain evidence="9">CAN-66</strain>
        <tissue evidence="9">Leaf</tissue>
    </source>
</reference>
<evidence type="ECO:0000256" key="1">
    <source>
        <dbReference type="ARBA" id="ARBA00023015"/>
    </source>
</evidence>
<organism evidence="9 10">
    <name type="scientific">Centaurea solstitialis</name>
    <name type="common">yellow star-thistle</name>
    <dbReference type="NCBI Taxonomy" id="347529"/>
    <lineage>
        <taxon>Eukaryota</taxon>
        <taxon>Viridiplantae</taxon>
        <taxon>Streptophyta</taxon>
        <taxon>Embryophyta</taxon>
        <taxon>Tracheophyta</taxon>
        <taxon>Spermatophyta</taxon>
        <taxon>Magnoliopsida</taxon>
        <taxon>eudicotyledons</taxon>
        <taxon>Gunneridae</taxon>
        <taxon>Pentapetalae</taxon>
        <taxon>asterids</taxon>
        <taxon>campanulids</taxon>
        <taxon>Asterales</taxon>
        <taxon>Asteraceae</taxon>
        <taxon>Carduoideae</taxon>
        <taxon>Cardueae</taxon>
        <taxon>Centaureinae</taxon>
        <taxon>Centaurea</taxon>
    </lineage>
</organism>
<evidence type="ECO:0000259" key="6">
    <source>
        <dbReference type="Pfam" id="PF00564"/>
    </source>
</evidence>
<keyword evidence="1" id="KW-0805">Transcription regulation</keyword>
<evidence type="ECO:0000256" key="3">
    <source>
        <dbReference type="ARBA" id="ARBA00023163"/>
    </source>
</evidence>
<proteinExistence type="predicted"/>
<protein>
    <recommendedName>
        <fullName evidence="11">PB1 domain-containing protein</fullName>
    </recommendedName>
</protein>
<dbReference type="PANTHER" id="PTHR32002:SF49">
    <property type="entry name" value="BILE ACID:SODIUM SYMPORTER_ARSENICAL RESISTANCE PROTEIN ACR3-RELATED"/>
    <property type="match status" value="1"/>
</dbReference>
<feature type="region of interest" description="Disordered" evidence="5">
    <location>
        <begin position="464"/>
        <end position="485"/>
    </location>
</feature>
<evidence type="ECO:0000313" key="9">
    <source>
        <dbReference type="EMBL" id="KAJ9555724.1"/>
    </source>
</evidence>
<feature type="domain" description="NLP1-9 GAF" evidence="8">
    <location>
        <begin position="237"/>
        <end position="418"/>
    </location>
</feature>
<dbReference type="SUPFAM" id="SSF54277">
    <property type="entry name" value="CAD &amp; PB1 domains"/>
    <property type="match status" value="1"/>
</dbReference>
<keyword evidence="3" id="KW-0804">Transcription</keyword>
<evidence type="ECO:0000259" key="8">
    <source>
        <dbReference type="Pfam" id="PF22922"/>
    </source>
</evidence>
<dbReference type="PANTHER" id="PTHR32002">
    <property type="entry name" value="PROTEIN NLP8"/>
    <property type="match status" value="1"/>
</dbReference>
<accession>A0AA38WN14</accession>
<dbReference type="InterPro" id="IPR000270">
    <property type="entry name" value="PB1_dom"/>
</dbReference>
<comment type="caution">
    <text evidence="9">The sequence shown here is derived from an EMBL/GenBank/DDBJ whole genome shotgun (WGS) entry which is preliminary data.</text>
</comment>
<gene>
    <name evidence="9" type="ORF">OSB04_010338</name>
</gene>
<keyword evidence="10" id="KW-1185">Reference proteome</keyword>
<evidence type="ECO:0000256" key="5">
    <source>
        <dbReference type="SAM" id="MobiDB-lite"/>
    </source>
</evidence>
<evidence type="ECO:0000259" key="7">
    <source>
        <dbReference type="Pfam" id="PF02042"/>
    </source>
</evidence>
<evidence type="ECO:0000256" key="4">
    <source>
        <dbReference type="ARBA" id="ARBA00023242"/>
    </source>
</evidence>
<sequence length="646" mass="74300">MLLPLGRPTKLDLSFIHLLFIINYTDDPQLVQDKIICAFQNLQVDYLFEGLIQFWAPVSGCGRQLLTTSDQPYALATLYNDVGKYRLCCLKYRYSVDVMNNIGVLEEDVGIISDGAAGRAFRNQTPELLPDLKVASPCPLVSPALACGLSCCVMLPVFYPAQSCCIGVVECSTCSSVKFLQVFNQLNSALEKEGLKTFHARDHMPYKVHSLNLELTNILDMCEYFMPMKQTIPGLEHAKNEIDDALKIILHSHGLAYADVWIAYKDENHVSLSSLEYNQTKTVIGIKLTDYYSVILDEEVFKWTDYYLNFYDEDSEWREPQFTDYDNACYRLPLKMGEGLIGKTFQNYEPYFLEDIVELSDDESLLKLVTSFFDCSWFVIYLRSTKTGDLDYLFEFFWRKGQDNVILLESLLLSLERYLPSFKFESGVELGDEIDIIVDVSNSKISENRYIKIFKRNRRSLKRGRQSKVEECSTPSKPRGKTTPIELSREQIESQFGQTQEKAAKKLKVHLSTLKRKCTKLGIKWKGKDFVEENQSETNEEEDNGGAIQDNIREASLDENMVTIKAEYAGEVTMFAQPISSATSKAMEKEIVKRYELDPATRYKLQYLDVENNEWILFTCDENITLFQKDKRNVRLRLLTRDPSHT</sequence>
<dbReference type="EMBL" id="JARYMX010000003">
    <property type="protein sequence ID" value="KAJ9555724.1"/>
    <property type="molecule type" value="Genomic_DNA"/>
</dbReference>
<dbReference type="InterPro" id="IPR003035">
    <property type="entry name" value="RWP-RK_dom"/>
</dbReference>
<keyword evidence="4" id="KW-0539">Nucleus</keyword>
<feature type="domain" description="PB1" evidence="6">
    <location>
        <begin position="562"/>
        <end position="634"/>
    </location>
</feature>
<feature type="domain" description="RWP-RK" evidence="7">
    <location>
        <begin position="487"/>
        <end position="524"/>
    </location>
</feature>
<dbReference type="AlphaFoldDB" id="A0AA38WN14"/>
<dbReference type="InterPro" id="IPR055081">
    <property type="entry name" value="NLP1-9_GAF"/>
</dbReference>
<dbReference type="GO" id="GO:0003700">
    <property type="term" value="F:DNA-binding transcription factor activity"/>
    <property type="evidence" value="ECO:0007669"/>
    <property type="project" value="InterPro"/>
</dbReference>
<dbReference type="Pfam" id="PF22922">
    <property type="entry name" value="GAF_NLP"/>
    <property type="match status" value="1"/>
</dbReference>
<dbReference type="Pfam" id="PF02042">
    <property type="entry name" value="RWP-RK"/>
    <property type="match status" value="1"/>
</dbReference>
<dbReference type="InterPro" id="IPR045012">
    <property type="entry name" value="NLP"/>
</dbReference>
<evidence type="ECO:0008006" key="11">
    <source>
        <dbReference type="Google" id="ProtNLM"/>
    </source>
</evidence>
<name>A0AA38WN14_9ASTR</name>